<dbReference type="Pfam" id="PF19298">
    <property type="entry name" value="KshA_C"/>
    <property type="match status" value="1"/>
</dbReference>
<proteinExistence type="predicted"/>
<dbReference type="Proteomes" id="UP000012015">
    <property type="component" value="Unassembled WGS sequence"/>
</dbReference>
<sequence length="348" mass="39009">MHMVRVNPEQTDRYTPQASPARFARGWHCLGMSRRFNTAGAHSLQAFGRRVQVQSYPDVSPRVLLDEPGHQRELPAFEQDGLLFAWHDPQENPPPAHLSIPRITGHDAANCAEGPGWSNWSWKETILTAQTGQVVEHLVRLANSTHVTAGDPLYFKNVFEGHRATQYFEGPLHHSYQLQEPAPQGAKILLANSVASYFGPAVMISQLDYVLEDRSLDAVVLTAHYPIDEQHLVLMTGVMVRTEQPPDPELKAVAAGHSTQILRSITNAVHSRLQRSQDEDSGKIPGADSPVAALRRWYGQFFVDAYDVDSGMTDRFEYEVDTTMPMDLWTRSSARNLILRRVNGKQLA</sequence>
<evidence type="ECO:0000259" key="2">
    <source>
        <dbReference type="Pfam" id="PF19298"/>
    </source>
</evidence>
<dbReference type="EC" id="1.17.1.-" evidence="3"/>
<dbReference type="STRING" id="1276920.ADIAG_00212"/>
<keyword evidence="4" id="KW-1185">Reference proteome</keyword>
<dbReference type="InterPro" id="IPR045605">
    <property type="entry name" value="KshA-like_C"/>
</dbReference>
<dbReference type="PATRIC" id="fig|1276920.7.peg.210"/>
<accession>M7NEH7</accession>
<dbReference type="GO" id="GO:0016491">
    <property type="term" value="F:oxidoreductase activity"/>
    <property type="evidence" value="ECO:0007669"/>
    <property type="project" value="UniProtKB-KW"/>
</dbReference>
<evidence type="ECO:0000313" key="4">
    <source>
        <dbReference type="Proteomes" id="UP000012015"/>
    </source>
</evidence>
<gene>
    <name evidence="3" type="primary">kshA</name>
    <name evidence="3" type="ORF">ADIAG_00212</name>
</gene>
<dbReference type="AlphaFoldDB" id="M7NEH7"/>
<dbReference type="GO" id="GO:0008203">
    <property type="term" value="P:cholesterol metabolic process"/>
    <property type="evidence" value="ECO:0007669"/>
    <property type="project" value="InterPro"/>
</dbReference>
<reference evidence="3 4" key="1">
    <citation type="journal article" date="2013" name="Genome Announc.">
        <title>Draft Genome Sequence of Arthrobacter gangotriensis Strain Lz1yT, Isolated from a Penguin Rookery Soil Sample Collected in Antarctica, near the Indian Station Dakshin Gangotri.</title>
        <authorList>
            <person name="Shivaji S."/>
            <person name="Ara S."/>
            <person name="Bandi S."/>
            <person name="Singh A."/>
            <person name="Kumar Pinnaka A."/>
        </authorList>
    </citation>
    <scope>NUCLEOTIDE SEQUENCE [LARGE SCALE GENOMIC DNA]</scope>
    <source>
        <strain evidence="3 4">Lz1y</strain>
    </source>
</reference>
<dbReference type="Gene3D" id="3.90.380.10">
    <property type="entry name" value="Naphthalene 1,2-dioxygenase Alpha Subunit, Chain A, domain 1"/>
    <property type="match status" value="1"/>
</dbReference>
<feature type="domain" description="3-ketosteroid-9-alpha-monooxygenase oxygenase component-like C-terminal" evidence="2">
    <location>
        <begin position="86"/>
        <end position="302"/>
    </location>
</feature>
<organism evidence="3 4">
    <name type="scientific">Paeniglutamicibacter gangotriensis Lz1y</name>
    <dbReference type="NCBI Taxonomy" id="1276920"/>
    <lineage>
        <taxon>Bacteria</taxon>
        <taxon>Bacillati</taxon>
        <taxon>Actinomycetota</taxon>
        <taxon>Actinomycetes</taxon>
        <taxon>Micrococcales</taxon>
        <taxon>Micrococcaceae</taxon>
        <taxon>Paeniglutamicibacter</taxon>
    </lineage>
</organism>
<evidence type="ECO:0000256" key="1">
    <source>
        <dbReference type="ARBA" id="ARBA00023002"/>
    </source>
</evidence>
<comment type="caution">
    <text evidence="3">The sequence shown here is derived from an EMBL/GenBank/DDBJ whole genome shotgun (WGS) entry which is preliminary data.</text>
</comment>
<keyword evidence="1 3" id="KW-0560">Oxidoreductase</keyword>
<dbReference type="eggNOG" id="COG4638">
    <property type="taxonomic scope" value="Bacteria"/>
</dbReference>
<protein>
    <submittedName>
        <fullName evidence="3">3-ketosteroid-9-alpha-hydroxylase oxygenase subunit</fullName>
        <ecNumber evidence="3">1.17.1.-</ecNumber>
    </submittedName>
</protein>
<dbReference type="EMBL" id="AOCK01000001">
    <property type="protein sequence ID" value="EMR00205.1"/>
    <property type="molecule type" value="Genomic_DNA"/>
</dbReference>
<name>M7NEH7_9MICC</name>
<evidence type="ECO:0000313" key="3">
    <source>
        <dbReference type="EMBL" id="EMR00205.1"/>
    </source>
</evidence>